<evidence type="ECO:0000256" key="1">
    <source>
        <dbReference type="SAM" id="MobiDB-lite"/>
    </source>
</evidence>
<organism evidence="3">
    <name type="scientific">uncultured Nocardioidaceae bacterium</name>
    <dbReference type="NCBI Taxonomy" id="253824"/>
    <lineage>
        <taxon>Bacteria</taxon>
        <taxon>Bacillati</taxon>
        <taxon>Actinomycetota</taxon>
        <taxon>Actinomycetes</taxon>
        <taxon>Propionibacteriales</taxon>
        <taxon>Nocardioidaceae</taxon>
        <taxon>environmental samples</taxon>
    </lineage>
</organism>
<feature type="region of interest" description="Disordered" evidence="1">
    <location>
        <begin position="68"/>
        <end position="90"/>
    </location>
</feature>
<evidence type="ECO:0000313" key="3">
    <source>
        <dbReference type="EMBL" id="CAA9363310.1"/>
    </source>
</evidence>
<reference evidence="3" key="1">
    <citation type="submission" date="2020-02" db="EMBL/GenBank/DDBJ databases">
        <authorList>
            <person name="Meier V. D."/>
        </authorList>
    </citation>
    <scope>NUCLEOTIDE SEQUENCE</scope>
    <source>
        <strain evidence="3">AVDCRST_MAG36</strain>
    </source>
</reference>
<dbReference type="AlphaFoldDB" id="A0A6J4MM32"/>
<protein>
    <recommendedName>
        <fullName evidence="2">Glycosyltransferase 61 catalytic domain-containing protein</fullName>
    </recommendedName>
</protein>
<name>A0A6J4MM32_9ACTN</name>
<sequence>MLRSLFHRGHPVAALAPDSGRAVVLTSGDGSEVTQALRAERPDLDVVEVRAGRAAWARTAGLGPVGLFVDDTDDTDQENGTGTDGTEDSRSVLQRFRRHVLLLADGGRYVGPAALAGPVEGLRQGVRPGQGRGQEGVPPDPVVAAVGPVEVRGGWTSVTRTGRAVVKLREEETTTALEADAGRGAVLARVPAASFDSRCEFREMLPLSARAKTRYEAPPAVLRRYDDALVAPHALVVQRGLVPADSFRHHPQKWLKHEKLLDLDKRYAEEPSWVDDDLPVLAGAWYHLDNEHRGHFGHVLTEQVARMWAWDDALRAEPEVQVVVGVNRNRTTLAGWELQLMEAAGISRDRVTVIDRPVRVERLLGATALFSMPYYVHPHVAETWDRIGASLRERAPQRDYPRRIFCSRKIKKRACHNARDVDALFARHGFEVVFPEEFPLPEQAAMFHEAEVVAGFAGSALFNVMFSDRAKHLVAVASETYTPRNEYLISALRGHRLDMSHSRPDEDDPKYQSKRFMSSFTFDFEREGQWLEDEVLSRLDP</sequence>
<gene>
    <name evidence="3" type="ORF">AVDCRST_MAG36-2825</name>
</gene>
<proteinExistence type="predicted"/>
<dbReference type="InterPro" id="IPR049625">
    <property type="entry name" value="Glyco_transf_61_cat"/>
</dbReference>
<dbReference type="Pfam" id="PF04577">
    <property type="entry name" value="Glyco_transf_61"/>
    <property type="match status" value="1"/>
</dbReference>
<feature type="domain" description="Glycosyltransferase 61 catalytic" evidence="2">
    <location>
        <begin position="296"/>
        <end position="470"/>
    </location>
</feature>
<accession>A0A6J4MM32</accession>
<dbReference type="EMBL" id="CADCUH010000184">
    <property type="protein sequence ID" value="CAA9363310.1"/>
    <property type="molecule type" value="Genomic_DNA"/>
</dbReference>
<evidence type="ECO:0000259" key="2">
    <source>
        <dbReference type="Pfam" id="PF04577"/>
    </source>
</evidence>
<dbReference type="GO" id="GO:0016757">
    <property type="term" value="F:glycosyltransferase activity"/>
    <property type="evidence" value="ECO:0007669"/>
    <property type="project" value="InterPro"/>
</dbReference>